<comment type="subcellular location">
    <subcellularLocation>
        <location evidence="1">Membrane</location>
        <topology evidence="1">Multi-pass membrane protein</topology>
    </subcellularLocation>
</comment>
<dbReference type="FunFam" id="1.20.1070.10:FF:001256">
    <property type="entry name" value="Uncharacterized protein"/>
    <property type="match status" value="1"/>
</dbReference>
<dbReference type="Gene3D" id="1.20.1070.10">
    <property type="entry name" value="Rhodopsin 7-helix transmembrane proteins"/>
    <property type="match status" value="1"/>
</dbReference>
<keyword evidence="2 5" id="KW-0812">Transmembrane</keyword>
<feature type="domain" description="G-protein coupled receptors family 2 profile 2" evidence="6">
    <location>
        <begin position="1"/>
        <end position="218"/>
    </location>
</feature>
<dbReference type="GeneID" id="105440442"/>
<feature type="transmembrane region" description="Helical" evidence="5">
    <location>
        <begin position="77"/>
        <end position="98"/>
    </location>
</feature>
<dbReference type="GO" id="GO:0005886">
    <property type="term" value="C:plasma membrane"/>
    <property type="evidence" value="ECO:0000318"/>
    <property type="project" value="GO_Central"/>
</dbReference>
<keyword evidence="3 5" id="KW-1133">Transmembrane helix</keyword>
<dbReference type="PRINTS" id="PR00249">
    <property type="entry name" value="GPCRSECRETIN"/>
</dbReference>
<feature type="transmembrane region" description="Helical" evidence="5">
    <location>
        <begin position="7"/>
        <end position="26"/>
    </location>
</feature>
<dbReference type="AlphaFoldDB" id="A0A7M7LT14"/>
<dbReference type="KEGG" id="spu:105440442"/>
<sequence length="281" mass="31689">MNTDRVLIHSNLAASIAMSQILFLAQGSLEPMTIGCQVMAGIMYYFFTASFVWMMIEGLQLYTQVVLVFNQESSKMRYYLLGGWGIPLLMTAVVIGSTLDSIGRRADACWLDYSDNSIYFFVIPTLCVVVGNMAILTRVTVVIVNLKNHDQLKRDGARYQKLKYALKASLTISPLMGSTWLFGVFTLADSSNLTFLYIFVLCNSIQGILIFILHCLNSQEVRDTFKRRMELYHIGRSIRRFRIQPLSSSMNDSTCTTSDGKTMRSTINTLSSFVSKEQKSS</sequence>
<feature type="transmembrane region" description="Helical" evidence="5">
    <location>
        <begin position="164"/>
        <end position="188"/>
    </location>
</feature>
<evidence type="ECO:0000259" key="6">
    <source>
        <dbReference type="PROSITE" id="PS50261"/>
    </source>
</evidence>
<reference evidence="8" key="1">
    <citation type="submission" date="2015-02" db="EMBL/GenBank/DDBJ databases">
        <title>Genome sequencing for Strongylocentrotus purpuratus.</title>
        <authorList>
            <person name="Murali S."/>
            <person name="Liu Y."/>
            <person name="Vee V."/>
            <person name="English A."/>
            <person name="Wang M."/>
            <person name="Skinner E."/>
            <person name="Han Y."/>
            <person name="Muzny D.M."/>
            <person name="Worley K.C."/>
            <person name="Gibbs R.A."/>
        </authorList>
    </citation>
    <scope>NUCLEOTIDE SEQUENCE</scope>
</reference>
<dbReference type="InParanoid" id="A0A7M7LT14"/>
<dbReference type="GO" id="GO:0004930">
    <property type="term" value="F:G protein-coupled receptor activity"/>
    <property type="evidence" value="ECO:0000318"/>
    <property type="project" value="GO_Central"/>
</dbReference>
<protein>
    <recommendedName>
        <fullName evidence="6">G-protein coupled receptors family 2 profile 2 domain-containing protein</fullName>
    </recommendedName>
</protein>
<feature type="transmembrane region" description="Helical" evidence="5">
    <location>
        <begin position="194"/>
        <end position="216"/>
    </location>
</feature>
<dbReference type="Pfam" id="PF00002">
    <property type="entry name" value="7tm_2"/>
    <property type="match status" value="1"/>
</dbReference>
<accession>A0A7M7LT14</accession>
<dbReference type="EnsemblMetazoa" id="XM_011670556">
    <property type="protein sequence ID" value="XP_011668858"/>
    <property type="gene ID" value="LOC105440442"/>
</dbReference>
<evidence type="ECO:0000256" key="5">
    <source>
        <dbReference type="SAM" id="Phobius"/>
    </source>
</evidence>
<evidence type="ECO:0000313" key="7">
    <source>
        <dbReference type="EnsemblMetazoa" id="XP_011668858"/>
    </source>
</evidence>
<dbReference type="OrthoDB" id="347083at2759"/>
<dbReference type="PANTHER" id="PTHR12011:SF471">
    <property type="entry name" value="G-PROTEIN COUPLED RECEPTORS FAMILY 2 PROFILE 2 DOMAIN-CONTAINING PROTEIN"/>
    <property type="match status" value="1"/>
</dbReference>
<evidence type="ECO:0000256" key="4">
    <source>
        <dbReference type="ARBA" id="ARBA00023136"/>
    </source>
</evidence>
<feature type="transmembrane region" description="Helical" evidence="5">
    <location>
        <begin position="118"/>
        <end position="144"/>
    </location>
</feature>
<dbReference type="PROSITE" id="PS50261">
    <property type="entry name" value="G_PROTEIN_RECEP_F2_4"/>
    <property type="match status" value="1"/>
</dbReference>
<dbReference type="GO" id="GO:0007186">
    <property type="term" value="P:G protein-coupled receptor signaling pathway"/>
    <property type="evidence" value="ECO:0000318"/>
    <property type="project" value="GO_Central"/>
</dbReference>
<evidence type="ECO:0000256" key="1">
    <source>
        <dbReference type="ARBA" id="ARBA00004141"/>
    </source>
</evidence>
<feature type="transmembrane region" description="Helical" evidence="5">
    <location>
        <begin position="32"/>
        <end position="56"/>
    </location>
</feature>
<proteinExistence type="predicted"/>
<name>A0A7M7LT14_STRPU</name>
<dbReference type="SUPFAM" id="SSF81321">
    <property type="entry name" value="Family A G protein-coupled receptor-like"/>
    <property type="match status" value="1"/>
</dbReference>
<evidence type="ECO:0000256" key="2">
    <source>
        <dbReference type="ARBA" id="ARBA00022692"/>
    </source>
</evidence>
<reference evidence="7" key="2">
    <citation type="submission" date="2021-01" db="UniProtKB">
        <authorList>
            <consortium name="EnsemblMetazoa"/>
        </authorList>
    </citation>
    <scope>IDENTIFICATION</scope>
</reference>
<dbReference type="Proteomes" id="UP000007110">
    <property type="component" value="Unassembled WGS sequence"/>
</dbReference>
<dbReference type="GO" id="GO:0007166">
    <property type="term" value="P:cell surface receptor signaling pathway"/>
    <property type="evidence" value="ECO:0007669"/>
    <property type="project" value="InterPro"/>
</dbReference>
<dbReference type="PANTHER" id="PTHR12011">
    <property type="entry name" value="ADHESION G-PROTEIN COUPLED RECEPTOR"/>
    <property type="match status" value="1"/>
</dbReference>
<dbReference type="RefSeq" id="XP_011668858.2">
    <property type="nucleotide sequence ID" value="XM_011670556.2"/>
</dbReference>
<dbReference type="InterPro" id="IPR000832">
    <property type="entry name" value="GPCR_2_secretin-like"/>
</dbReference>
<dbReference type="InterPro" id="IPR017981">
    <property type="entry name" value="GPCR_2-like_7TM"/>
</dbReference>
<keyword evidence="8" id="KW-1185">Reference proteome</keyword>
<dbReference type="OMA" id="NCTHSAN"/>
<organism evidence="7 8">
    <name type="scientific">Strongylocentrotus purpuratus</name>
    <name type="common">Purple sea urchin</name>
    <dbReference type="NCBI Taxonomy" id="7668"/>
    <lineage>
        <taxon>Eukaryota</taxon>
        <taxon>Metazoa</taxon>
        <taxon>Echinodermata</taxon>
        <taxon>Eleutherozoa</taxon>
        <taxon>Echinozoa</taxon>
        <taxon>Echinoidea</taxon>
        <taxon>Euechinoidea</taxon>
        <taxon>Echinacea</taxon>
        <taxon>Camarodonta</taxon>
        <taxon>Echinidea</taxon>
        <taxon>Strongylocentrotidae</taxon>
        <taxon>Strongylocentrotus</taxon>
    </lineage>
</organism>
<evidence type="ECO:0000256" key="3">
    <source>
        <dbReference type="ARBA" id="ARBA00022989"/>
    </source>
</evidence>
<evidence type="ECO:0000313" key="8">
    <source>
        <dbReference type="Proteomes" id="UP000007110"/>
    </source>
</evidence>
<keyword evidence="4 5" id="KW-0472">Membrane</keyword>